<dbReference type="EMBL" id="VUOA01000018">
    <property type="protein sequence ID" value="KAA2237711.1"/>
    <property type="molecule type" value="Genomic_DNA"/>
</dbReference>
<gene>
    <name evidence="1" type="ORF">F0L46_08515</name>
</gene>
<comment type="caution">
    <text evidence="1">The sequence shown here is derived from an EMBL/GenBank/DDBJ whole genome shotgun (WGS) entry which is preliminary data.</text>
</comment>
<accession>A0A5B2VF18</accession>
<keyword evidence="2" id="KW-1185">Reference proteome</keyword>
<dbReference type="Proteomes" id="UP000323142">
    <property type="component" value="Unassembled WGS sequence"/>
</dbReference>
<proteinExistence type="predicted"/>
<reference evidence="1 2" key="1">
    <citation type="submission" date="2019-09" db="EMBL/GenBank/DDBJ databases">
        <title>Salinarimonas rosea gen. nov., sp. nov., a new member of the a-2 subgroup of the Proteobacteria.</title>
        <authorList>
            <person name="Liu J."/>
        </authorList>
    </citation>
    <scope>NUCLEOTIDE SEQUENCE [LARGE SCALE GENOMIC DNA]</scope>
    <source>
        <strain evidence="1 2">BN140002</strain>
    </source>
</reference>
<reference evidence="1 2" key="2">
    <citation type="submission" date="2019-09" db="EMBL/GenBank/DDBJ databases">
        <authorList>
            <person name="Jin C."/>
        </authorList>
    </citation>
    <scope>NUCLEOTIDE SEQUENCE [LARGE SCALE GENOMIC DNA]</scope>
    <source>
        <strain evidence="1 2">BN140002</strain>
    </source>
</reference>
<name>A0A5B2VF18_9HYPH</name>
<dbReference type="AlphaFoldDB" id="A0A5B2VF18"/>
<dbReference type="RefSeq" id="WP_149816666.1">
    <property type="nucleotide sequence ID" value="NZ_VUOA01000018.1"/>
</dbReference>
<organism evidence="1 2">
    <name type="scientific">Salinarimonas soli</name>
    <dbReference type="NCBI Taxonomy" id="1638099"/>
    <lineage>
        <taxon>Bacteria</taxon>
        <taxon>Pseudomonadati</taxon>
        <taxon>Pseudomonadota</taxon>
        <taxon>Alphaproteobacteria</taxon>
        <taxon>Hyphomicrobiales</taxon>
        <taxon>Salinarimonadaceae</taxon>
        <taxon>Salinarimonas</taxon>
    </lineage>
</organism>
<evidence type="ECO:0000313" key="2">
    <source>
        <dbReference type="Proteomes" id="UP000323142"/>
    </source>
</evidence>
<evidence type="ECO:0000313" key="1">
    <source>
        <dbReference type="EMBL" id="KAA2237711.1"/>
    </source>
</evidence>
<sequence>MPLQSPPTTFPDVSDLPVFFESARDPDTRQLAIYRDAAIREFDFALGEVEREMAALRRAVQARAAGDLTAARYAEQDRAAYARKAKGNQMMVAYWREQIATKRAAMALARRIAA</sequence>
<protein>
    <submittedName>
        <fullName evidence="1">Uncharacterized protein</fullName>
    </submittedName>
</protein>